<organism evidence="2 3">
    <name type="scientific">Maribacter arenosus</name>
    <dbReference type="NCBI Taxonomy" id="1854708"/>
    <lineage>
        <taxon>Bacteria</taxon>
        <taxon>Pseudomonadati</taxon>
        <taxon>Bacteroidota</taxon>
        <taxon>Flavobacteriia</taxon>
        <taxon>Flavobacteriales</taxon>
        <taxon>Flavobacteriaceae</taxon>
        <taxon>Maribacter</taxon>
    </lineage>
</organism>
<dbReference type="Proteomes" id="UP000598350">
    <property type="component" value="Unassembled WGS sequence"/>
</dbReference>
<gene>
    <name evidence="2" type="ORF">HPE63_08045</name>
</gene>
<name>A0ABR7VDJ1_9FLAO</name>
<protein>
    <submittedName>
        <fullName evidence="2">Gliding motility-associated C-terminal domain-containing protein</fullName>
    </submittedName>
</protein>
<keyword evidence="3" id="KW-1185">Reference proteome</keyword>
<evidence type="ECO:0000313" key="2">
    <source>
        <dbReference type="EMBL" id="MBD0850617.1"/>
    </source>
</evidence>
<feature type="chain" id="PRO_5046541433" evidence="1">
    <location>
        <begin position="22"/>
        <end position="746"/>
    </location>
</feature>
<dbReference type="EMBL" id="JABTCG010000002">
    <property type="protein sequence ID" value="MBD0850617.1"/>
    <property type="molecule type" value="Genomic_DNA"/>
</dbReference>
<dbReference type="Pfam" id="PF13585">
    <property type="entry name" value="CHU_C"/>
    <property type="match status" value="1"/>
</dbReference>
<reference evidence="2 3" key="1">
    <citation type="submission" date="2020-05" db="EMBL/GenBank/DDBJ databases">
        <title>The draft genome sequence of Maribacter arenosus CAU 1321.</title>
        <authorList>
            <person name="Mu L."/>
        </authorList>
    </citation>
    <scope>NUCLEOTIDE SEQUENCE [LARGE SCALE GENOMIC DNA]</scope>
    <source>
        <strain evidence="2 3">CAU 1321</strain>
    </source>
</reference>
<evidence type="ECO:0000313" key="3">
    <source>
        <dbReference type="Proteomes" id="UP000598350"/>
    </source>
</evidence>
<dbReference type="InterPro" id="IPR013783">
    <property type="entry name" value="Ig-like_fold"/>
</dbReference>
<feature type="signal peptide" evidence="1">
    <location>
        <begin position="1"/>
        <end position="21"/>
    </location>
</feature>
<accession>A0ABR7VDJ1</accession>
<keyword evidence="1" id="KW-0732">Signal</keyword>
<proteinExistence type="predicted"/>
<dbReference type="SUPFAM" id="SSF48726">
    <property type="entry name" value="Immunoglobulin"/>
    <property type="match status" value="1"/>
</dbReference>
<sequence>MFRIKLLLATFMLLGLFPLSAQILVNAPEPADNPNLAGNSPWTAICAGVGGFNEYYINISWAGTANSANEFILELSDANGDFTNAVELLRVGDQNTNTAKEFDAEFSIPTDTRGQGYTMRVRSTDPANTSNPSPAYHMYYMDVTTNINISADGSGVPPGVVCATGPITLQVDNVPNPETYQYIWYMSGSPISGETGHTLNVNTSGMYYALIDYGSICSGSGNTDSNIVDVTIGSGGQGIFITPPTKNILCAGETETLSINTTDPSWSYMWFKDGVQITGETSTTYTVDASNANFEGDYQVEISSSSICNERSAPITMSNADDFTVTMDNADNIVLLPTQTETLSVTTTAISPTFKWFRNGIELSGETNSALNVAQEGTYYAEITQGGGTCPGTLKDSQTTAVVVPDSFEIVIDYAAAYMACESTDVVLQVQTINAILSDSSKIDVTADISSDFTYQWQLNGVDVSGANGTSISLTDTSENGDYTVTGTISTYTATNNTLSVQLLTNETLNITSTGTVYCNASDVVTLSTTTDLSGETYEWQRDGIGVNTTDSAFDVDAVGTYRLVLDRNGCPLISNEIIIQTLDPSLITLDPSGDIVFPEGSSRTVTASGGTAYRWYDANNIEISTTSSLNVTEEGTYTLIATIDNCEITRQVDVTYLDTFKIPNVISANGDGINDQWVIPNSYSNKSDINVIIYNDKGEEILNEFDYKNTWPSSSMAFPKQNMVFYYKIRNAQEVLKQGTITVIR</sequence>
<dbReference type="InterPro" id="IPR036179">
    <property type="entry name" value="Ig-like_dom_sf"/>
</dbReference>
<dbReference type="Gene3D" id="2.60.40.10">
    <property type="entry name" value="Immunoglobulins"/>
    <property type="match status" value="2"/>
</dbReference>
<evidence type="ECO:0000256" key="1">
    <source>
        <dbReference type="SAM" id="SignalP"/>
    </source>
</evidence>
<comment type="caution">
    <text evidence="2">The sequence shown here is derived from an EMBL/GenBank/DDBJ whole genome shotgun (WGS) entry which is preliminary data.</text>
</comment>